<protein>
    <recommendedName>
        <fullName evidence="4">Mis12-Mtw1 protein family protein</fullName>
    </recommendedName>
</protein>
<accession>A0A1M5FQ86</accession>
<reference evidence="3" key="1">
    <citation type="submission" date="2016-11" db="EMBL/GenBank/DDBJ databases">
        <authorList>
            <person name="Varghese N."/>
            <person name="Submissions S."/>
        </authorList>
    </citation>
    <scope>NUCLEOTIDE SEQUENCE [LARGE SCALE GENOMIC DNA]</scope>
    <source>
        <strain evidence="3">DSM 17539</strain>
    </source>
</reference>
<evidence type="ECO:0000313" key="3">
    <source>
        <dbReference type="Proteomes" id="UP000184406"/>
    </source>
</evidence>
<feature type="coiled-coil region" evidence="1">
    <location>
        <begin position="3"/>
        <end position="30"/>
    </location>
</feature>
<gene>
    <name evidence="2" type="ORF">SAMN03080594_109175</name>
</gene>
<evidence type="ECO:0000313" key="2">
    <source>
        <dbReference type="EMBL" id="SHF93717.1"/>
    </source>
</evidence>
<name>A0A1M5FQ86_9FLAO</name>
<keyword evidence="1" id="KW-0175">Coiled coil</keyword>
<dbReference type="EMBL" id="FQUX01000009">
    <property type="protein sequence ID" value="SHF93717.1"/>
    <property type="molecule type" value="Genomic_DNA"/>
</dbReference>
<evidence type="ECO:0008006" key="4">
    <source>
        <dbReference type="Google" id="ProtNLM"/>
    </source>
</evidence>
<sequence>MQMSELVDIVDSLENKISKLLHKLELLHHTNIKLEEELVAVKNDHEATKVSVNEWQEKYNSLKLASSMLGSDTNKTEAKLKINTLIRELDHCIAQLSE</sequence>
<proteinExistence type="predicted"/>
<dbReference type="Proteomes" id="UP000184406">
    <property type="component" value="Unassembled WGS sequence"/>
</dbReference>
<evidence type="ECO:0000256" key="1">
    <source>
        <dbReference type="SAM" id="Coils"/>
    </source>
</evidence>
<keyword evidence="3" id="KW-1185">Reference proteome</keyword>
<organism evidence="2 3">
    <name type="scientific">Arenibacter palladensis</name>
    <dbReference type="NCBI Taxonomy" id="237373"/>
    <lineage>
        <taxon>Bacteria</taxon>
        <taxon>Pseudomonadati</taxon>
        <taxon>Bacteroidota</taxon>
        <taxon>Flavobacteriia</taxon>
        <taxon>Flavobacteriales</taxon>
        <taxon>Flavobacteriaceae</taxon>
        <taxon>Arenibacter</taxon>
    </lineage>
</organism>
<dbReference type="AlphaFoldDB" id="A0A1M5FQ86"/>